<dbReference type="VEuPathDB" id="TriTrypDB:LPAL13_230019200"/>
<dbReference type="eggNOG" id="ENOG502S38C">
    <property type="taxonomic scope" value="Eukaryota"/>
</dbReference>
<proteinExistence type="predicted"/>
<evidence type="ECO:0008006" key="3">
    <source>
        <dbReference type="Google" id="ProtNLM"/>
    </source>
</evidence>
<reference evidence="1 2" key="1">
    <citation type="journal article" date="2015" name="Sci. Rep.">
        <title>The genome of Leishmania panamensis: insights into genomics of the L. (Viannia) subgenus.</title>
        <authorList>
            <person name="Llanes A."/>
            <person name="Restrepo C.M."/>
            <person name="Vecchio G.D."/>
            <person name="Anguizola F.J."/>
            <person name="Lleonart R."/>
        </authorList>
    </citation>
    <scope>NUCLEOTIDE SEQUENCE [LARGE SCALE GENOMIC DNA]</scope>
    <source>
        <strain evidence="1 2">MHOM/PA/94/PSC-1</strain>
    </source>
</reference>
<dbReference type="VEuPathDB" id="TriTrypDB:LPMP_231210"/>
<dbReference type="GeneID" id="22575326"/>
<dbReference type="Proteomes" id="UP000063063">
    <property type="component" value="Chromosome 23"/>
</dbReference>
<dbReference type="AlphaFoldDB" id="A0A088SAA0"/>
<sequence>MVELHVFDFDGTIFYSPVADPNALTAALVATGDLSVADAAVVANKLHGKLRSPVSSGGLGWYQSLSTLSPPAVPEQPAEITWFVEPILAHMRAIVETRNSLMRQRCPTVGTQPPVPTVDMPLIYVLTGRDVKYYDRIWTLLQQAGLDKEVEDVLLKPSETAGTVKYKLNHFFSLIQYHQPARVFYYEDRVEQGRLLLEGMRALEEVLYMDVRDRHRGTVNSDNSYWKADRVGVVTFDVAGSTTEAVKREEGKWQNGCHGEASRRCEAVTVEPPSLTVLHTPQPTVVSCADRERDTWQGTDGRNEHLSTLVASLRASPYSLLRDACYPVHRYSLYDLPSLTETLPEAKVSAALSQAERQAQQWVEGTVRLYNSKSSCEGRGRVQGGRPVVGSTTTAFGSGAKAAAVYDPRALRAAVSFAVPPPFVFIMVLVPPALCGRSSGMLSGEQLVALVRTLEEEKRAAEEGRTWHRRA</sequence>
<accession>A0A088SAA0</accession>
<evidence type="ECO:0000313" key="1">
    <source>
        <dbReference type="EMBL" id="AIN98571.1"/>
    </source>
</evidence>
<evidence type="ECO:0000313" key="2">
    <source>
        <dbReference type="Proteomes" id="UP000063063"/>
    </source>
</evidence>
<dbReference type="OrthoDB" id="5596992at2759"/>
<dbReference type="EMBL" id="CP009392">
    <property type="protein sequence ID" value="AIN98571.1"/>
    <property type="molecule type" value="Genomic_DNA"/>
</dbReference>
<name>A0A088SAA0_LEIPA</name>
<keyword evidence="2" id="KW-1185">Reference proteome</keyword>
<gene>
    <name evidence="1" type="ORF">LPMP_231210</name>
</gene>
<dbReference type="RefSeq" id="XP_010699278.1">
    <property type="nucleotide sequence ID" value="XM_010700976.1"/>
</dbReference>
<dbReference type="KEGG" id="lpan:LPMP_231210"/>
<organism evidence="1 2">
    <name type="scientific">Leishmania panamensis</name>
    <dbReference type="NCBI Taxonomy" id="5679"/>
    <lineage>
        <taxon>Eukaryota</taxon>
        <taxon>Discoba</taxon>
        <taxon>Euglenozoa</taxon>
        <taxon>Kinetoplastea</taxon>
        <taxon>Metakinetoplastina</taxon>
        <taxon>Trypanosomatida</taxon>
        <taxon>Trypanosomatidae</taxon>
        <taxon>Leishmaniinae</taxon>
        <taxon>Leishmania</taxon>
        <taxon>Leishmania guyanensis species complex</taxon>
    </lineage>
</organism>
<protein>
    <recommendedName>
        <fullName evidence="3">Swiss Army Knife RNA repair protein HAD domain-containing protein</fullName>
    </recommendedName>
</protein>